<name>A0ABV9HYI5_9FLAO</name>
<dbReference type="PROSITE" id="PS51257">
    <property type="entry name" value="PROKAR_LIPOPROTEIN"/>
    <property type="match status" value="1"/>
</dbReference>
<proteinExistence type="predicted"/>
<organism evidence="1 2">
    <name type="scientific">Dokdonia ponticola</name>
    <dbReference type="NCBI Taxonomy" id="2041041"/>
    <lineage>
        <taxon>Bacteria</taxon>
        <taxon>Pseudomonadati</taxon>
        <taxon>Bacteroidota</taxon>
        <taxon>Flavobacteriia</taxon>
        <taxon>Flavobacteriales</taxon>
        <taxon>Flavobacteriaceae</taxon>
        <taxon>Dokdonia</taxon>
    </lineage>
</organism>
<gene>
    <name evidence="1" type="ORF">ACFO3O_11515</name>
</gene>
<dbReference type="RefSeq" id="WP_379978893.1">
    <property type="nucleotide sequence ID" value="NZ_JBHSFV010000006.1"/>
</dbReference>
<dbReference type="Proteomes" id="UP001596043">
    <property type="component" value="Unassembled WGS sequence"/>
</dbReference>
<dbReference type="EMBL" id="JBHSFV010000006">
    <property type="protein sequence ID" value="MFC4634540.1"/>
    <property type="molecule type" value="Genomic_DNA"/>
</dbReference>
<evidence type="ECO:0000313" key="1">
    <source>
        <dbReference type="EMBL" id="MFC4634540.1"/>
    </source>
</evidence>
<dbReference type="Pfam" id="PF13970">
    <property type="entry name" value="DUF4221"/>
    <property type="match status" value="1"/>
</dbReference>
<sequence>MKKNFFLLLCIINSILLGISCDHKESNAGDFLSINKVGEISIPIDQQTNQRVNVKLNNIEDTAYLSFFNPTNYAIYIYNFEQKEVVDIINLDKEGPNGINLGGQLAPGYFIHTLDSIFVIGQKDHYLINNKGEVLIKGRFGDATNSTTSVSEKILSFNNASYFKDKKLYSGITSYVQKESAPNLQAVLPVTMDTILSEYMKESILVPKYEEILELKEKLRKEQRYVAMGLSFERNKECLYASTPVSDTVYIFKDFQLIKKVYTGTNEVTISSNSDYFDQFRNSTYKIAREYPFYKDLMVNDEYLYRVLSKGNTTTIHPETQEEELTSKGDYLIVYNLKTDQVNHLELSPNTIRYHTGFTLENKLYFKLKEQPSENNIRFGVYEVK</sequence>
<accession>A0ABV9HYI5</accession>
<dbReference type="InterPro" id="IPR025316">
    <property type="entry name" value="DUF4221"/>
</dbReference>
<keyword evidence="2" id="KW-1185">Reference proteome</keyword>
<protein>
    <submittedName>
        <fullName evidence="1">DUF4221 family protein</fullName>
    </submittedName>
</protein>
<comment type="caution">
    <text evidence="1">The sequence shown here is derived from an EMBL/GenBank/DDBJ whole genome shotgun (WGS) entry which is preliminary data.</text>
</comment>
<reference evidence="2" key="1">
    <citation type="journal article" date="2019" name="Int. J. Syst. Evol. Microbiol.">
        <title>The Global Catalogue of Microorganisms (GCM) 10K type strain sequencing project: providing services to taxonomists for standard genome sequencing and annotation.</title>
        <authorList>
            <consortium name="The Broad Institute Genomics Platform"/>
            <consortium name="The Broad Institute Genome Sequencing Center for Infectious Disease"/>
            <person name="Wu L."/>
            <person name="Ma J."/>
        </authorList>
    </citation>
    <scope>NUCLEOTIDE SEQUENCE [LARGE SCALE GENOMIC DNA]</scope>
    <source>
        <strain evidence="2">YJ-61-S</strain>
    </source>
</reference>
<evidence type="ECO:0000313" key="2">
    <source>
        <dbReference type="Proteomes" id="UP001596043"/>
    </source>
</evidence>